<comment type="caution">
    <text evidence="12">Lacks conserved residue(s) required for the propagation of feature annotation.</text>
</comment>
<evidence type="ECO:0000313" key="17">
    <source>
        <dbReference type="EMBL" id="SEM77366.1"/>
    </source>
</evidence>
<organism evidence="17 18">
    <name type="scientific">Nitrosomonas marina</name>
    <dbReference type="NCBI Taxonomy" id="917"/>
    <lineage>
        <taxon>Bacteria</taxon>
        <taxon>Pseudomonadati</taxon>
        <taxon>Pseudomonadota</taxon>
        <taxon>Betaproteobacteria</taxon>
        <taxon>Nitrosomonadales</taxon>
        <taxon>Nitrosomonadaceae</taxon>
        <taxon>Nitrosomonas</taxon>
    </lineage>
</organism>
<dbReference type="PROSITE" id="PS00907">
    <property type="entry name" value="UROD_2"/>
    <property type="match status" value="1"/>
</dbReference>
<comment type="subunit">
    <text evidence="5 12">Homodimer.</text>
</comment>
<dbReference type="PROSITE" id="PS00906">
    <property type="entry name" value="UROD_1"/>
    <property type="match status" value="1"/>
</dbReference>
<evidence type="ECO:0000256" key="13">
    <source>
        <dbReference type="RuleBase" id="RU000554"/>
    </source>
</evidence>
<evidence type="ECO:0000313" key="18">
    <source>
        <dbReference type="Proteomes" id="UP000199459"/>
    </source>
</evidence>
<dbReference type="PANTHER" id="PTHR21091">
    <property type="entry name" value="METHYLTETRAHYDROFOLATE:HOMOCYSTEINE METHYLTRANSFERASE RELATED"/>
    <property type="match status" value="1"/>
</dbReference>
<comment type="subcellular location">
    <subcellularLocation>
        <location evidence="2 12">Cytoplasm</location>
    </subcellularLocation>
</comment>
<feature type="domain" description="Uroporphyrinogen decarboxylase (URO-D)" evidence="15">
    <location>
        <begin position="21"/>
        <end position="30"/>
    </location>
</feature>
<feature type="binding site" evidence="12">
    <location>
        <begin position="26"/>
        <end position="30"/>
    </location>
    <ligand>
        <name>substrate</name>
    </ligand>
</feature>
<proteinExistence type="inferred from homology"/>
<accession>A0A1H8B3Q3</accession>
<evidence type="ECO:0000256" key="12">
    <source>
        <dbReference type="HAMAP-Rule" id="MF_00218"/>
    </source>
</evidence>
<feature type="binding site" evidence="12">
    <location>
        <position position="153"/>
    </location>
    <ligand>
        <name>substrate</name>
    </ligand>
</feature>
<comment type="function">
    <text evidence="1 12">Catalyzes the decarboxylation of four acetate groups of uroporphyrinogen-III to yield coproporphyrinogen-III.</text>
</comment>
<evidence type="ECO:0000256" key="1">
    <source>
        <dbReference type="ARBA" id="ARBA00002448"/>
    </source>
</evidence>
<feature type="domain" description="Uroporphyrinogen decarboxylase (URO-D)" evidence="16">
    <location>
        <begin position="141"/>
        <end position="157"/>
    </location>
</feature>
<dbReference type="EMBL" id="FOCP01000002">
    <property type="protein sequence ID" value="SEM77366.1"/>
    <property type="molecule type" value="Genomic_DNA"/>
</dbReference>
<dbReference type="SUPFAM" id="SSF51726">
    <property type="entry name" value="UROD/MetE-like"/>
    <property type="match status" value="1"/>
</dbReference>
<dbReference type="GO" id="GO:0019353">
    <property type="term" value="P:protoporphyrinogen IX biosynthetic process from glutamate"/>
    <property type="evidence" value="ECO:0007669"/>
    <property type="project" value="TreeGrafter"/>
</dbReference>
<evidence type="ECO:0000256" key="10">
    <source>
        <dbReference type="ARBA" id="ARBA00023239"/>
    </source>
</evidence>
<dbReference type="InterPro" id="IPR006361">
    <property type="entry name" value="Uroporphyrinogen_deCO2ase_HemE"/>
</dbReference>
<evidence type="ECO:0000259" key="15">
    <source>
        <dbReference type="PROSITE" id="PS00906"/>
    </source>
</evidence>
<evidence type="ECO:0000256" key="14">
    <source>
        <dbReference type="RuleBase" id="RU004169"/>
    </source>
</evidence>
<dbReference type="InterPro" id="IPR038071">
    <property type="entry name" value="UROD/MetE-like_sf"/>
</dbReference>
<evidence type="ECO:0000256" key="6">
    <source>
        <dbReference type="ARBA" id="ARBA00012288"/>
    </source>
</evidence>
<comment type="similarity">
    <text evidence="4 12 14">Belongs to the uroporphyrinogen decarboxylase family.</text>
</comment>
<evidence type="ECO:0000256" key="3">
    <source>
        <dbReference type="ARBA" id="ARBA00004804"/>
    </source>
</evidence>
<dbReference type="STRING" id="917.SAMN05216326_11580"/>
<dbReference type="Proteomes" id="UP000199459">
    <property type="component" value="Unassembled WGS sequence"/>
</dbReference>
<protein>
    <recommendedName>
        <fullName evidence="7 12">Uroporphyrinogen decarboxylase</fullName>
        <shortName evidence="12">UPD</shortName>
        <shortName evidence="12">URO-D</shortName>
        <ecNumber evidence="6 12">4.1.1.37</ecNumber>
    </recommendedName>
</protein>
<keyword evidence="9 12" id="KW-0210">Decarboxylase</keyword>
<keyword evidence="8 12" id="KW-0963">Cytoplasm</keyword>
<evidence type="ECO:0000256" key="4">
    <source>
        <dbReference type="ARBA" id="ARBA00009935"/>
    </source>
</evidence>
<name>A0A1H8B3Q3_9PROT</name>
<dbReference type="OrthoDB" id="9806656at2"/>
<evidence type="ECO:0000256" key="11">
    <source>
        <dbReference type="ARBA" id="ARBA00023244"/>
    </source>
</evidence>
<feature type="binding site" evidence="12">
    <location>
        <position position="76"/>
    </location>
    <ligand>
        <name>substrate</name>
    </ligand>
</feature>
<keyword evidence="10 12" id="KW-0456">Lyase</keyword>
<dbReference type="PANTHER" id="PTHR21091:SF169">
    <property type="entry name" value="UROPORPHYRINOGEN DECARBOXYLASE"/>
    <property type="match status" value="1"/>
</dbReference>
<evidence type="ECO:0000259" key="16">
    <source>
        <dbReference type="PROSITE" id="PS00907"/>
    </source>
</evidence>
<dbReference type="CDD" id="cd00717">
    <property type="entry name" value="URO-D"/>
    <property type="match status" value="1"/>
</dbReference>
<keyword evidence="11 12" id="KW-0627">Porphyrin biosynthesis</keyword>
<feature type="site" description="Transition state stabilizer" evidence="12">
    <location>
        <position position="76"/>
    </location>
</feature>
<dbReference type="HAMAP" id="MF_00218">
    <property type="entry name" value="URO_D"/>
    <property type="match status" value="1"/>
</dbReference>
<comment type="pathway">
    <text evidence="3 12 13">Porphyrin-containing compound metabolism; protoporphyrin-IX biosynthesis; coproporphyrinogen-III from 5-aminolevulinate: step 4/4.</text>
</comment>
<dbReference type="Gene3D" id="3.20.20.210">
    <property type="match status" value="1"/>
</dbReference>
<dbReference type="EC" id="4.1.1.37" evidence="6 12"/>
<feature type="binding site" evidence="12">
    <location>
        <position position="326"/>
    </location>
    <ligand>
        <name>substrate</name>
    </ligand>
</feature>
<dbReference type="UniPathway" id="UPA00251">
    <property type="reaction ID" value="UER00321"/>
</dbReference>
<dbReference type="Pfam" id="PF01208">
    <property type="entry name" value="URO-D"/>
    <property type="match status" value="1"/>
</dbReference>
<evidence type="ECO:0000256" key="2">
    <source>
        <dbReference type="ARBA" id="ARBA00004496"/>
    </source>
</evidence>
<dbReference type="FunFam" id="3.20.20.210:FF:000001">
    <property type="entry name" value="Uroporphyrinogen decarboxylase"/>
    <property type="match status" value="1"/>
</dbReference>
<dbReference type="AlphaFoldDB" id="A0A1H8B3Q3"/>
<dbReference type="GO" id="GO:0004853">
    <property type="term" value="F:uroporphyrinogen decarboxylase activity"/>
    <property type="evidence" value="ECO:0007669"/>
    <property type="project" value="UniProtKB-UniRule"/>
</dbReference>
<dbReference type="NCBIfam" id="TIGR01464">
    <property type="entry name" value="hemE"/>
    <property type="match status" value="1"/>
</dbReference>
<dbReference type="RefSeq" id="WP_090627400.1">
    <property type="nucleotide sequence ID" value="NZ_FOCP01000002.1"/>
</dbReference>
<dbReference type="GO" id="GO:0005829">
    <property type="term" value="C:cytosol"/>
    <property type="evidence" value="ECO:0007669"/>
    <property type="project" value="TreeGrafter"/>
</dbReference>
<evidence type="ECO:0000256" key="8">
    <source>
        <dbReference type="ARBA" id="ARBA00022490"/>
    </source>
</evidence>
<gene>
    <name evidence="12" type="primary">hemE</name>
    <name evidence="17" type="ORF">SAMN05216325_10282</name>
</gene>
<evidence type="ECO:0000256" key="9">
    <source>
        <dbReference type="ARBA" id="ARBA00022793"/>
    </source>
</evidence>
<feature type="binding site" evidence="12">
    <location>
        <position position="208"/>
    </location>
    <ligand>
        <name>substrate</name>
    </ligand>
</feature>
<comment type="catalytic activity">
    <reaction evidence="12 13">
        <text>uroporphyrinogen III + 4 H(+) = coproporphyrinogen III + 4 CO2</text>
        <dbReference type="Rhea" id="RHEA:19865"/>
        <dbReference type="ChEBI" id="CHEBI:15378"/>
        <dbReference type="ChEBI" id="CHEBI:16526"/>
        <dbReference type="ChEBI" id="CHEBI:57308"/>
        <dbReference type="ChEBI" id="CHEBI:57309"/>
        <dbReference type="EC" id="4.1.1.37"/>
    </reaction>
</comment>
<evidence type="ECO:0000256" key="5">
    <source>
        <dbReference type="ARBA" id="ARBA00011738"/>
    </source>
</evidence>
<sequence length="355" mass="39185">MKTSNHTFLRALLKQPIEYTPIWMMRQAGRYLPEYNETRARAGDFLSLCKTPALATEVTLQPLDRFPLDAAILFSDILTIPDAMGLGLYFAQGEGPMFERPLRDEASIQALKIPDPGDELQYVMDAVSEIRKALNDRVPLIGFSGSPFTLACYMIEGRGGTDFREIKTMLYNRPELLHQILEKNAHAVTAYLNAQIDSGAQAVMIFDTWGGALSHSAYREFSLHYMHQIIEGLKRESEGMRVPCIVFTKGGGLWLKAIADIGCDAVGLDWTIDMGEARKQVGEKVALQGNLDPSILFSSPQVIVKEVEKILASYGSGSGHVFNLGHGISQFTPPEHAGALVEAVHTLSRKFHSAS</sequence>
<dbReference type="InterPro" id="IPR000257">
    <property type="entry name" value="Uroporphyrinogen_deCOase"/>
</dbReference>
<evidence type="ECO:0000256" key="7">
    <source>
        <dbReference type="ARBA" id="ARBA00014308"/>
    </source>
</evidence>
<reference evidence="17 18" key="1">
    <citation type="submission" date="2016-10" db="EMBL/GenBank/DDBJ databases">
        <authorList>
            <person name="de Groot N.N."/>
        </authorList>
    </citation>
    <scope>NUCLEOTIDE SEQUENCE [LARGE SCALE GENOMIC DNA]</scope>
    <source>
        <strain evidence="17 18">Nm22</strain>
    </source>
</reference>